<comment type="caution">
    <text evidence="1">The sequence shown here is derived from an EMBL/GenBank/DDBJ whole genome shotgun (WGS) entry which is preliminary data.</text>
</comment>
<evidence type="ECO:0008006" key="3">
    <source>
        <dbReference type="Google" id="ProtNLM"/>
    </source>
</evidence>
<dbReference type="EMBL" id="BSNS01000011">
    <property type="protein sequence ID" value="GLQ54971.1"/>
    <property type="molecule type" value="Genomic_DNA"/>
</dbReference>
<sequence>MSSKGRLFLVDHMCVLPYGHNLNALILFEDAFKEHFSQSFCLASKDLPDYAEQSVRVQRVLYYPYSGVLARSPKKKPSDKAVSAPRQRMADIARLARKVAFTAIFELTRHDLVRTFTMRDWRRVFSKYEIDATDAIFFPSADFYGCATLLDLVSDLPESRRPKIHLRLIGVAENARYARRSARPEFFNSIRRAAQLGVRVTLSAETPAYVSYVERLTGMPVAYLPYPLANVRHAVNWNEIKTITSPGQGRADKGFFRLFPIILALHKLTRDEFHFDVQNMRTSDRDYRARYSSILANVPNLRLRPARLSQAEIDAAYVEADILLLPYDPDTYALRGSAVYQEGLAIGRPVVCSRGMGVSDLVTRYGNGLLATTDDDFASKITQLSRLPKHEVDQMVTAARQAYEQDFEAGRSLVAKELAQ</sequence>
<name>A0ABQ5W5A3_9HYPH</name>
<proteinExistence type="predicted"/>
<dbReference type="Proteomes" id="UP001156691">
    <property type="component" value="Unassembled WGS sequence"/>
</dbReference>
<evidence type="ECO:0000313" key="1">
    <source>
        <dbReference type="EMBL" id="GLQ54971.1"/>
    </source>
</evidence>
<protein>
    <recommendedName>
        <fullName evidence="3">Glycosyltransferase</fullName>
    </recommendedName>
</protein>
<gene>
    <name evidence="1" type="ORF">GCM10010862_22300</name>
</gene>
<dbReference type="Pfam" id="PF13692">
    <property type="entry name" value="Glyco_trans_1_4"/>
    <property type="match status" value="1"/>
</dbReference>
<accession>A0ABQ5W5A3</accession>
<dbReference type="RefSeq" id="WP_284340413.1">
    <property type="nucleotide sequence ID" value="NZ_BSNS01000011.1"/>
</dbReference>
<evidence type="ECO:0000313" key="2">
    <source>
        <dbReference type="Proteomes" id="UP001156691"/>
    </source>
</evidence>
<reference evidence="2" key="1">
    <citation type="journal article" date="2019" name="Int. J. Syst. Evol. Microbiol.">
        <title>The Global Catalogue of Microorganisms (GCM) 10K type strain sequencing project: providing services to taxonomists for standard genome sequencing and annotation.</title>
        <authorList>
            <consortium name="The Broad Institute Genomics Platform"/>
            <consortium name="The Broad Institute Genome Sequencing Center for Infectious Disease"/>
            <person name="Wu L."/>
            <person name="Ma J."/>
        </authorList>
    </citation>
    <scope>NUCLEOTIDE SEQUENCE [LARGE SCALE GENOMIC DNA]</scope>
    <source>
        <strain evidence="2">NBRC 112416</strain>
    </source>
</reference>
<dbReference type="SUPFAM" id="SSF53756">
    <property type="entry name" value="UDP-Glycosyltransferase/glycogen phosphorylase"/>
    <property type="match status" value="1"/>
</dbReference>
<dbReference type="Gene3D" id="3.40.50.2000">
    <property type="entry name" value="Glycogen Phosphorylase B"/>
    <property type="match status" value="1"/>
</dbReference>
<keyword evidence="2" id="KW-1185">Reference proteome</keyword>
<organism evidence="1 2">
    <name type="scientific">Devosia nitrariae</name>
    <dbReference type="NCBI Taxonomy" id="2071872"/>
    <lineage>
        <taxon>Bacteria</taxon>
        <taxon>Pseudomonadati</taxon>
        <taxon>Pseudomonadota</taxon>
        <taxon>Alphaproteobacteria</taxon>
        <taxon>Hyphomicrobiales</taxon>
        <taxon>Devosiaceae</taxon>
        <taxon>Devosia</taxon>
    </lineage>
</organism>